<dbReference type="Pfam" id="PF04851">
    <property type="entry name" value="ResIII"/>
    <property type="match status" value="1"/>
</dbReference>
<evidence type="ECO:0000313" key="8">
    <source>
        <dbReference type="EMBL" id="RAL70562.1"/>
    </source>
</evidence>
<dbReference type="SMART" id="SM00490">
    <property type="entry name" value="HELICc"/>
    <property type="match status" value="1"/>
</dbReference>
<reference evidence="9 10" key="1">
    <citation type="submission" date="2018-05" db="EMBL/GenBank/DDBJ databases">
        <title>Draft genome sequences of Dehalococcoides mccartyi strains RC and KS.</title>
        <authorList>
            <person name="Higgins S.A."/>
            <person name="Padilla-Crespo E."/>
            <person name="Loeffler F.E."/>
        </authorList>
    </citation>
    <scope>NUCLEOTIDE SEQUENCE [LARGE SCALE GENOMIC DNA]</scope>
    <source>
        <strain evidence="8 9">KS</strain>
        <strain evidence="7 10">RC</strain>
    </source>
</reference>
<dbReference type="GO" id="GO:0016787">
    <property type="term" value="F:hydrolase activity"/>
    <property type="evidence" value="ECO:0007669"/>
    <property type="project" value="UniProtKB-KW"/>
</dbReference>
<dbReference type="Pfam" id="PF00271">
    <property type="entry name" value="Helicase_C"/>
    <property type="match status" value="1"/>
</dbReference>
<dbReference type="Proteomes" id="UP000249146">
    <property type="component" value="Unassembled WGS sequence"/>
</dbReference>
<feature type="domain" description="Helicase ATP-binding" evidence="5">
    <location>
        <begin position="1"/>
        <end position="155"/>
    </location>
</feature>
<evidence type="ECO:0000256" key="1">
    <source>
        <dbReference type="ARBA" id="ARBA00022741"/>
    </source>
</evidence>
<dbReference type="SUPFAM" id="SSF52540">
    <property type="entry name" value="P-loop containing nucleoside triphosphate hydrolases"/>
    <property type="match status" value="1"/>
</dbReference>
<evidence type="ECO:0000256" key="4">
    <source>
        <dbReference type="ARBA" id="ARBA00022840"/>
    </source>
</evidence>
<evidence type="ECO:0000313" key="9">
    <source>
        <dbReference type="Proteomes" id="UP000248786"/>
    </source>
</evidence>
<dbReference type="AlphaFoldDB" id="A0A328EPJ7"/>
<dbReference type="InterPro" id="IPR001650">
    <property type="entry name" value="Helicase_C-like"/>
</dbReference>
<evidence type="ECO:0000313" key="10">
    <source>
        <dbReference type="Proteomes" id="UP000249146"/>
    </source>
</evidence>
<feature type="domain" description="Helicase C-terminal" evidence="6">
    <location>
        <begin position="230"/>
        <end position="371"/>
    </location>
</feature>
<proteinExistence type="predicted"/>
<dbReference type="Proteomes" id="UP000248786">
    <property type="component" value="Unassembled WGS sequence"/>
</dbReference>
<keyword evidence="4" id="KW-0067">ATP-binding</keyword>
<dbReference type="GO" id="GO:0005524">
    <property type="term" value="F:ATP binding"/>
    <property type="evidence" value="ECO:0007669"/>
    <property type="project" value="UniProtKB-KW"/>
</dbReference>
<dbReference type="GO" id="GO:0003677">
    <property type="term" value="F:DNA binding"/>
    <property type="evidence" value="ECO:0007669"/>
    <property type="project" value="InterPro"/>
</dbReference>
<evidence type="ECO:0000259" key="6">
    <source>
        <dbReference type="PROSITE" id="PS51194"/>
    </source>
</evidence>
<keyword evidence="1" id="KW-0547">Nucleotide-binding</keyword>
<keyword evidence="2" id="KW-0378">Hydrolase</keyword>
<dbReference type="InterPro" id="IPR014001">
    <property type="entry name" value="Helicase_ATP-bd"/>
</dbReference>
<evidence type="ECO:0000259" key="5">
    <source>
        <dbReference type="PROSITE" id="PS51192"/>
    </source>
</evidence>
<evidence type="ECO:0000313" key="7">
    <source>
        <dbReference type="EMBL" id="RAL69804.1"/>
    </source>
</evidence>
<accession>A0A328EPJ7</accession>
<dbReference type="PANTHER" id="PTHR11274:SF0">
    <property type="entry name" value="GENERAL TRANSCRIPTION AND DNA REPAIR FACTOR IIH HELICASE SUBUNIT XPB"/>
    <property type="match status" value="1"/>
</dbReference>
<name>A0A328EPJ7_9CHLR</name>
<dbReference type="Gene3D" id="3.40.50.300">
    <property type="entry name" value="P-loop containing nucleotide triphosphate hydrolases"/>
    <property type="match status" value="2"/>
</dbReference>
<dbReference type="PROSITE" id="PS51192">
    <property type="entry name" value="HELICASE_ATP_BIND_1"/>
    <property type="match status" value="1"/>
</dbReference>
<gene>
    <name evidence="8" type="ORF">C1G86_0938</name>
    <name evidence="7" type="ORF">C1G87_0912</name>
</gene>
<dbReference type="PANTHER" id="PTHR11274">
    <property type="entry name" value="RAD25/XP-B DNA REPAIR HELICASE"/>
    <property type="match status" value="1"/>
</dbReference>
<dbReference type="InterPro" id="IPR027417">
    <property type="entry name" value="P-loop_NTPase"/>
</dbReference>
<dbReference type="EMBL" id="QGLC01000009">
    <property type="protein sequence ID" value="RAL69804.1"/>
    <property type="molecule type" value="Genomic_DNA"/>
</dbReference>
<sequence>MATGTGKTKTALRICEYLIRHSHVTTIIISTEGNDLLKQWYRELLQFVRLLPTRYAIIRHFEDNHDIERFLLNSHQRILLVSRLALPNALRGLSKEIATKTILIHDEVHGLGSPSNRKYLAGLSKHIRFRLGLSATPEREYDAEGNNFIEEHIGPVIFRFELADAIKRGILAPFLYYPLNYTIDSEDRERIKSIYAKASAREKEGSPIPKEELWTSLAFVYKTSKAKLPIFEDFIGRQPNLLTRCIIFVETKEYGDAVLDIVHKHNYFFHTYYAEDDSEILSSFANGDIQLLITCHRISEGIDIRSLETVILFSSSRARLETIQRIGRCLRTDPNAPDKISNIVDFVRNTTDTEVDSTADQEREQWLTDLAKNAPGGN</sequence>
<organism evidence="8 9">
    <name type="scientific">Dehalococcoides mccartyi</name>
    <dbReference type="NCBI Taxonomy" id="61435"/>
    <lineage>
        <taxon>Bacteria</taxon>
        <taxon>Bacillati</taxon>
        <taxon>Chloroflexota</taxon>
        <taxon>Dehalococcoidia</taxon>
        <taxon>Dehalococcoidales</taxon>
        <taxon>Dehalococcoidaceae</taxon>
        <taxon>Dehalococcoides</taxon>
    </lineage>
</organism>
<evidence type="ECO:0000256" key="2">
    <source>
        <dbReference type="ARBA" id="ARBA00022801"/>
    </source>
</evidence>
<dbReference type="EMBL" id="QGLD01000009">
    <property type="protein sequence ID" value="RAL70562.1"/>
    <property type="molecule type" value="Genomic_DNA"/>
</dbReference>
<dbReference type="GO" id="GO:0004386">
    <property type="term" value="F:helicase activity"/>
    <property type="evidence" value="ECO:0007669"/>
    <property type="project" value="UniProtKB-KW"/>
</dbReference>
<protein>
    <submittedName>
        <fullName evidence="8">DNA-repair protein</fullName>
    </submittedName>
</protein>
<dbReference type="InterPro" id="IPR050615">
    <property type="entry name" value="ATP-dep_DNA_Helicase"/>
</dbReference>
<evidence type="ECO:0000256" key="3">
    <source>
        <dbReference type="ARBA" id="ARBA00022806"/>
    </source>
</evidence>
<keyword evidence="3" id="KW-0347">Helicase</keyword>
<dbReference type="InterPro" id="IPR006935">
    <property type="entry name" value="Helicase/UvrB_N"/>
</dbReference>
<dbReference type="PROSITE" id="PS51194">
    <property type="entry name" value="HELICASE_CTER"/>
    <property type="match status" value="1"/>
</dbReference>
<comment type="caution">
    <text evidence="8">The sequence shown here is derived from an EMBL/GenBank/DDBJ whole genome shotgun (WGS) entry which is preliminary data.</text>
</comment>